<keyword evidence="4" id="KW-0472">Membrane</keyword>
<dbReference type="AlphaFoldDB" id="A0A9Q1BXV3"/>
<feature type="region of interest" description="Disordered" evidence="3">
    <location>
        <begin position="179"/>
        <end position="200"/>
    </location>
</feature>
<evidence type="ECO:0000259" key="5">
    <source>
        <dbReference type="PROSITE" id="PS50011"/>
    </source>
</evidence>
<dbReference type="InterPro" id="IPR001245">
    <property type="entry name" value="Ser-Thr/Tyr_kinase_cat_dom"/>
</dbReference>
<keyword evidence="7" id="KW-1185">Reference proteome</keyword>
<sequence length="531" mass="60199">MTTSSLITEIAGTAIFTYETELQTNFDYDEVDFTTRELAGTTLPTLVSDWTSFKSTLRPTPTTNGIDNKYVPLDIAEGNHLSSSLSDVLSIATAVFLVSVIFIKVTTLMLYMFTKEKGYEKRFPENHSEHRYRIIQLEEMEFTQPSSDSGGSEMTTCLASFKSKENLDNLSLEIRSNISGSRNQGVGSPPRISLPDLPDTGKEEAEVQDLQDIQEDEYCVLRSQWQNSEIIERNDIRFNNQVSLDGVICDLWKGRLGSKQKKKNIFITTPKDIIQSLVSWETLVQKYLSLPVSSQTLQVEGFCNEPGKMLLIHKYVDIKMLREVLSSTEVNCHAEKVLDQLMNYSEQVAAGMEFASSHGLSHPTLNTGKVCVTHQDQCKLYDFCLTEDAPKFVELLKSQDRFNSEKFPPEFMAKSEYSFASDVWYTAYTIMEIFHQGSIPTTFIEEDTYGIQGEEVSTKPTLCPEPVYEIISKCLDSDPSLRPNISKLRLDLQQEMSLYLEQSTSSTMADQDEYSTIEEQYMIMKGKVTKP</sequence>
<dbReference type="GO" id="GO:0004713">
    <property type="term" value="F:protein tyrosine kinase activity"/>
    <property type="evidence" value="ECO:0007669"/>
    <property type="project" value="InterPro"/>
</dbReference>
<dbReference type="PANTHER" id="PTHR24418">
    <property type="entry name" value="TYROSINE-PROTEIN KINASE"/>
    <property type="match status" value="1"/>
</dbReference>
<dbReference type="SUPFAM" id="SSF56112">
    <property type="entry name" value="Protein kinase-like (PK-like)"/>
    <property type="match status" value="1"/>
</dbReference>
<keyword evidence="1" id="KW-0547">Nucleotide-binding</keyword>
<dbReference type="EMBL" id="JAIZAY010000010">
    <property type="protein sequence ID" value="KAJ8034886.1"/>
    <property type="molecule type" value="Genomic_DNA"/>
</dbReference>
<dbReference type="InterPro" id="IPR011009">
    <property type="entry name" value="Kinase-like_dom_sf"/>
</dbReference>
<dbReference type="InterPro" id="IPR050198">
    <property type="entry name" value="Non-receptor_tyrosine_kinases"/>
</dbReference>
<name>A0A9Q1BXV3_HOLLE</name>
<comment type="caution">
    <text evidence="6">The sequence shown here is derived from an EMBL/GenBank/DDBJ whole genome shotgun (WGS) entry which is preliminary data.</text>
</comment>
<evidence type="ECO:0000256" key="1">
    <source>
        <dbReference type="ARBA" id="ARBA00022741"/>
    </source>
</evidence>
<evidence type="ECO:0000256" key="4">
    <source>
        <dbReference type="SAM" id="Phobius"/>
    </source>
</evidence>
<protein>
    <submittedName>
        <fullName evidence="6">Tyrosine-protein kinase JAK2</fullName>
    </submittedName>
</protein>
<dbReference type="Proteomes" id="UP001152320">
    <property type="component" value="Chromosome 10"/>
</dbReference>
<dbReference type="PROSITE" id="PS50011">
    <property type="entry name" value="PROTEIN_KINASE_DOM"/>
    <property type="match status" value="1"/>
</dbReference>
<keyword evidence="6" id="KW-0418">Kinase</keyword>
<dbReference type="InterPro" id="IPR000719">
    <property type="entry name" value="Prot_kinase_dom"/>
</dbReference>
<evidence type="ECO:0000313" key="6">
    <source>
        <dbReference type="EMBL" id="KAJ8034886.1"/>
    </source>
</evidence>
<reference evidence="6" key="1">
    <citation type="submission" date="2021-10" db="EMBL/GenBank/DDBJ databases">
        <title>Tropical sea cucumber genome reveals ecological adaptation and Cuvierian tubules defense mechanism.</title>
        <authorList>
            <person name="Chen T."/>
        </authorList>
    </citation>
    <scope>NUCLEOTIDE SEQUENCE</scope>
    <source>
        <strain evidence="6">Nanhai2018</strain>
        <tissue evidence="6">Muscle</tissue>
    </source>
</reference>
<feature type="transmembrane region" description="Helical" evidence="4">
    <location>
        <begin position="88"/>
        <end position="113"/>
    </location>
</feature>
<dbReference type="Pfam" id="PF07714">
    <property type="entry name" value="PK_Tyr_Ser-Thr"/>
    <property type="match status" value="1"/>
</dbReference>
<organism evidence="6 7">
    <name type="scientific">Holothuria leucospilota</name>
    <name type="common">Black long sea cucumber</name>
    <name type="synonym">Mertensiothuria leucospilota</name>
    <dbReference type="NCBI Taxonomy" id="206669"/>
    <lineage>
        <taxon>Eukaryota</taxon>
        <taxon>Metazoa</taxon>
        <taxon>Echinodermata</taxon>
        <taxon>Eleutherozoa</taxon>
        <taxon>Echinozoa</taxon>
        <taxon>Holothuroidea</taxon>
        <taxon>Aspidochirotacea</taxon>
        <taxon>Aspidochirotida</taxon>
        <taxon>Holothuriidae</taxon>
        <taxon>Holothuria</taxon>
    </lineage>
</organism>
<evidence type="ECO:0000256" key="3">
    <source>
        <dbReference type="SAM" id="MobiDB-lite"/>
    </source>
</evidence>
<feature type="domain" description="Protein kinase" evidence="5">
    <location>
        <begin position="207"/>
        <end position="500"/>
    </location>
</feature>
<proteinExistence type="predicted"/>
<dbReference type="Gene3D" id="1.10.510.10">
    <property type="entry name" value="Transferase(Phosphotransferase) domain 1"/>
    <property type="match status" value="1"/>
</dbReference>
<dbReference type="GO" id="GO:0005524">
    <property type="term" value="F:ATP binding"/>
    <property type="evidence" value="ECO:0007669"/>
    <property type="project" value="UniProtKB-KW"/>
</dbReference>
<gene>
    <name evidence="6" type="ORF">HOLleu_21905</name>
</gene>
<keyword evidence="2" id="KW-0067">ATP-binding</keyword>
<keyword evidence="6" id="KW-0808">Transferase</keyword>
<dbReference type="SMART" id="SM00219">
    <property type="entry name" value="TyrKc"/>
    <property type="match status" value="1"/>
</dbReference>
<accession>A0A9Q1BXV3</accession>
<dbReference type="InterPro" id="IPR020635">
    <property type="entry name" value="Tyr_kinase_cat_dom"/>
</dbReference>
<keyword evidence="4" id="KW-1133">Transmembrane helix</keyword>
<keyword evidence="4" id="KW-0812">Transmembrane</keyword>
<evidence type="ECO:0000256" key="2">
    <source>
        <dbReference type="ARBA" id="ARBA00022840"/>
    </source>
</evidence>
<evidence type="ECO:0000313" key="7">
    <source>
        <dbReference type="Proteomes" id="UP001152320"/>
    </source>
</evidence>